<dbReference type="SUPFAM" id="SSF49899">
    <property type="entry name" value="Concanavalin A-like lectins/glucanases"/>
    <property type="match status" value="1"/>
</dbReference>
<dbReference type="SUPFAM" id="SSF75005">
    <property type="entry name" value="Arabinanase/levansucrase/invertase"/>
    <property type="match status" value="1"/>
</dbReference>
<keyword evidence="9" id="KW-1185">Reference proteome</keyword>
<sequence>MKIDLELNAGETLHVFQKPAGDATASSVTLTTADGAEQRLAGPASDDFTRSIATRLAGGPASLAFDEGDTAVSLVYAFDPTKVAGQGIRTLYTTERNRPNAARYRLHLAPPFGWMNDPNGLSQAGGLAQLFYQHYPHSLRWNTMHWGHAVTANGIDWTHQPVFLLPRPELLADDAKVGGVFSGSAINLPDGGLRVYYTDRQDDRTPNWEWQMTAVSDDRVDVGPSVPVVTEVPELPGLGKNFRDPYVFKGPDGLWKMLLGAGDDTAALVLLYETEDAAGVEGWRFAGVVHREPTTQNLPAECPCMVALDGEGEGLHVLIFGLLGSRDEISRRRNITLALVGRFDGRIFTPIAREELDYGTDCYAFQGIAGTDGPLGKGPFGISWAANWTDVFKDRDYPSAMTFPRRLVWRDGALSTPVIETIETLRRPEPAIGIAADGQAVPLADGLAEIEISLAEKGAPFDLAFRHPDFGLALSYADGKLELGFKAPGSRPSPRYFIEDIAPESLRIFVDVGLIEIYVDDGRWCLTKRIDSDAPIEAITLTAAPGTIGAARLHHLRPQGG</sequence>
<evidence type="ECO:0000256" key="5">
    <source>
        <dbReference type="RuleBase" id="RU362110"/>
    </source>
</evidence>
<dbReference type="Gene3D" id="2.115.10.20">
    <property type="entry name" value="Glycosyl hydrolase domain, family 43"/>
    <property type="match status" value="1"/>
</dbReference>
<dbReference type="Pfam" id="PF00251">
    <property type="entry name" value="Glyco_hydro_32N"/>
    <property type="match status" value="1"/>
</dbReference>
<evidence type="ECO:0000259" key="6">
    <source>
        <dbReference type="Pfam" id="PF00251"/>
    </source>
</evidence>
<dbReference type="PANTHER" id="PTHR43101">
    <property type="entry name" value="BETA-FRUCTOSIDASE"/>
    <property type="match status" value="1"/>
</dbReference>
<dbReference type="Gene3D" id="2.60.120.560">
    <property type="entry name" value="Exo-inulinase, domain 1"/>
    <property type="match status" value="1"/>
</dbReference>
<dbReference type="RefSeq" id="WP_183400154.1">
    <property type="nucleotide sequence ID" value="NZ_JACIDS010000004.1"/>
</dbReference>
<dbReference type="GO" id="GO:0004564">
    <property type="term" value="F:beta-fructofuranosidase activity"/>
    <property type="evidence" value="ECO:0007669"/>
    <property type="project" value="UniProtKB-EC"/>
</dbReference>
<dbReference type="InterPro" id="IPR051214">
    <property type="entry name" value="GH32_Enzymes"/>
</dbReference>
<feature type="domain" description="Glycosyl hydrolase family 32 N-terminal" evidence="6">
    <location>
        <begin position="107"/>
        <end position="411"/>
    </location>
</feature>
<keyword evidence="4 5" id="KW-0326">Glycosidase</keyword>
<dbReference type="InterPro" id="IPR013320">
    <property type="entry name" value="ConA-like_dom_sf"/>
</dbReference>
<evidence type="ECO:0000313" key="9">
    <source>
        <dbReference type="Proteomes" id="UP000553963"/>
    </source>
</evidence>
<comment type="similarity">
    <text evidence="1 5">Belongs to the glycosyl hydrolase 32 family.</text>
</comment>
<evidence type="ECO:0000259" key="7">
    <source>
        <dbReference type="Pfam" id="PF08244"/>
    </source>
</evidence>
<gene>
    <name evidence="8" type="ORF">GGR25_003596</name>
</gene>
<proteinExistence type="inferred from homology"/>
<dbReference type="InterPro" id="IPR018053">
    <property type="entry name" value="Glyco_hydro_32_AS"/>
</dbReference>
<evidence type="ECO:0000256" key="3">
    <source>
        <dbReference type="ARBA" id="ARBA00022801"/>
    </source>
</evidence>
<evidence type="ECO:0000313" key="8">
    <source>
        <dbReference type="EMBL" id="MBB3932538.1"/>
    </source>
</evidence>
<dbReference type="InterPro" id="IPR013189">
    <property type="entry name" value="Glyco_hydro_32_C"/>
</dbReference>
<dbReference type="GO" id="GO:0005975">
    <property type="term" value="P:carbohydrate metabolic process"/>
    <property type="evidence" value="ECO:0007669"/>
    <property type="project" value="InterPro"/>
</dbReference>
<dbReference type="InterPro" id="IPR001362">
    <property type="entry name" value="Glyco_hydro_32"/>
</dbReference>
<organism evidence="8 9">
    <name type="scientific">Kaistia hirudinis</name>
    <dbReference type="NCBI Taxonomy" id="1293440"/>
    <lineage>
        <taxon>Bacteria</taxon>
        <taxon>Pseudomonadati</taxon>
        <taxon>Pseudomonadota</taxon>
        <taxon>Alphaproteobacteria</taxon>
        <taxon>Hyphomicrobiales</taxon>
        <taxon>Kaistiaceae</taxon>
        <taxon>Kaistia</taxon>
    </lineage>
</organism>
<dbReference type="Pfam" id="PF08244">
    <property type="entry name" value="Glyco_hydro_32C"/>
    <property type="match status" value="1"/>
</dbReference>
<protein>
    <recommendedName>
        <fullName evidence="2">beta-fructofuranosidase</fullName>
        <ecNumber evidence="2">3.2.1.26</ecNumber>
    </recommendedName>
</protein>
<dbReference type="AlphaFoldDB" id="A0A840ATK1"/>
<evidence type="ECO:0000256" key="4">
    <source>
        <dbReference type="ARBA" id="ARBA00023295"/>
    </source>
</evidence>
<dbReference type="SMART" id="SM00640">
    <property type="entry name" value="Glyco_32"/>
    <property type="match status" value="1"/>
</dbReference>
<accession>A0A840ATK1</accession>
<dbReference type="InterPro" id="IPR023296">
    <property type="entry name" value="Glyco_hydro_beta-prop_sf"/>
</dbReference>
<dbReference type="EMBL" id="JACIDS010000004">
    <property type="protein sequence ID" value="MBB3932538.1"/>
    <property type="molecule type" value="Genomic_DNA"/>
</dbReference>
<dbReference type="EC" id="3.2.1.26" evidence="2"/>
<dbReference type="PANTHER" id="PTHR43101:SF1">
    <property type="entry name" value="BETA-FRUCTOSIDASE"/>
    <property type="match status" value="1"/>
</dbReference>
<feature type="domain" description="Glycosyl hydrolase family 32 C-terminal" evidence="7">
    <location>
        <begin position="503"/>
        <end position="547"/>
    </location>
</feature>
<dbReference type="Proteomes" id="UP000553963">
    <property type="component" value="Unassembled WGS sequence"/>
</dbReference>
<keyword evidence="3 5" id="KW-0378">Hydrolase</keyword>
<evidence type="ECO:0000256" key="1">
    <source>
        <dbReference type="ARBA" id="ARBA00009902"/>
    </source>
</evidence>
<comment type="caution">
    <text evidence="8">The sequence shown here is derived from an EMBL/GenBank/DDBJ whole genome shotgun (WGS) entry which is preliminary data.</text>
</comment>
<name>A0A840ATK1_9HYPH</name>
<evidence type="ECO:0000256" key="2">
    <source>
        <dbReference type="ARBA" id="ARBA00012758"/>
    </source>
</evidence>
<dbReference type="PROSITE" id="PS00609">
    <property type="entry name" value="GLYCOSYL_HYDROL_F32"/>
    <property type="match status" value="1"/>
</dbReference>
<dbReference type="InterPro" id="IPR013148">
    <property type="entry name" value="Glyco_hydro_32_N"/>
</dbReference>
<reference evidence="8 9" key="1">
    <citation type="submission" date="2020-08" db="EMBL/GenBank/DDBJ databases">
        <title>Genomic Encyclopedia of Type Strains, Phase IV (KMG-IV): sequencing the most valuable type-strain genomes for metagenomic binning, comparative biology and taxonomic classification.</title>
        <authorList>
            <person name="Goeker M."/>
        </authorList>
    </citation>
    <scope>NUCLEOTIDE SEQUENCE [LARGE SCALE GENOMIC DNA]</scope>
    <source>
        <strain evidence="8 9">DSM 25966</strain>
    </source>
</reference>